<proteinExistence type="predicted"/>
<accession>A0A9W5B0P2</accession>
<evidence type="ECO:0000313" key="2">
    <source>
        <dbReference type="Proteomes" id="UP000191933"/>
    </source>
</evidence>
<organism evidence="1 2">
    <name type="scientific">Agrobacterium genomosp. 2 str. CFBP 5494</name>
    <dbReference type="NCBI Taxonomy" id="1183436"/>
    <lineage>
        <taxon>Bacteria</taxon>
        <taxon>Pseudomonadati</taxon>
        <taxon>Pseudomonadota</taxon>
        <taxon>Alphaproteobacteria</taxon>
        <taxon>Hyphomicrobiales</taxon>
        <taxon>Rhizobiaceae</taxon>
        <taxon>Rhizobium/Agrobacterium group</taxon>
        <taxon>Agrobacterium</taxon>
        <taxon>Agrobacterium tumefaciens complex</taxon>
    </lineage>
</organism>
<keyword evidence="2" id="KW-1185">Reference proteome</keyword>
<evidence type="ECO:0000313" key="1">
    <source>
        <dbReference type="EMBL" id="CUW89812.1"/>
    </source>
</evidence>
<sequence length="83" mass="9210">MKRYPCALMETPAGREIAWGKGSAPESDASLSERMKQGAASLGQRVAAIEHGSFRRKSLYRDCFRRTSYSGRPALHAFADTFL</sequence>
<comment type="caution">
    <text evidence="1">The sequence shown here is derived from an EMBL/GenBank/DDBJ whole genome shotgun (WGS) entry which is preliminary data.</text>
</comment>
<dbReference type="Proteomes" id="UP000191933">
    <property type="component" value="Unassembled WGS sequence"/>
</dbReference>
<protein>
    <submittedName>
        <fullName evidence="1">Uncharacterized protein</fullName>
    </submittedName>
</protein>
<name>A0A9W5B0P2_9HYPH</name>
<dbReference type="AlphaFoldDB" id="A0A9W5B0P2"/>
<gene>
    <name evidence="1" type="ORF">AGR2A_Cc160245</name>
</gene>
<reference evidence="1 2" key="1">
    <citation type="submission" date="2016-01" db="EMBL/GenBank/DDBJ databases">
        <authorList>
            <person name="Regsiter A."/>
            <person name="william w."/>
        </authorList>
    </citation>
    <scope>NUCLEOTIDE SEQUENCE [LARGE SCALE GENOMIC DNA]</scope>
    <source>
        <strain evidence="1 2">CFBP 5494</strain>
    </source>
</reference>
<dbReference type="EMBL" id="FBVY01000008">
    <property type="protein sequence ID" value="CUW89812.1"/>
    <property type="molecule type" value="Genomic_DNA"/>
</dbReference>